<dbReference type="InterPro" id="IPR006976">
    <property type="entry name" value="VanZ-like"/>
</dbReference>
<dbReference type="EMBL" id="JAVGVR010000001">
    <property type="protein sequence ID" value="MDQ6598797.1"/>
    <property type="molecule type" value="Genomic_DNA"/>
</dbReference>
<gene>
    <name evidence="3" type="ORF">RCG21_20930</name>
</gene>
<dbReference type="AlphaFoldDB" id="A0AA90TDT3"/>
<dbReference type="PANTHER" id="PTHR36834">
    <property type="entry name" value="MEMBRANE PROTEIN-RELATED"/>
    <property type="match status" value="1"/>
</dbReference>
<accession>A0AA90TDT3</accession>
<evidence type="ECO:0000313" key="3">
    <source>
        <dbReference type="EMBL" id="MDQ6598797.1"/>
    </source>
</evidence>
<keyword evidence="1" id="KW-0812">Transmembrane</keyword>
<evidence type="ECO:0000259" key="2">
    <source>
        <dbReference type="Pfam" id="PF04892"/>
    </source>
</evidence>
<dbReference type="Proteomes" id="UP001178888">
    <property type="component" value="Unassembled WGS sequence"/>
</dbReference>
<evidence type="ECO:0000313" key="4">
    <source>
        <dbReference type="Proteomes" id="UP001178888"/>
    </source>
</evidence>
<dbReference type="InterPro" id="IPR053150">
    <property type="entry name" value="Teicoplanin_resist-assoc"/>
</dbReference>
<dbReference type="Pfam" id="PF04892">
    <property type="entry name" value="VanZ"/>
    <property type="match status" value="1"/>
</dbReference>
<reference evidence="3" key="1">
    <citation type="submission" date="2023-08" db="EMBL/GenBank/DDBJ databases">
        <title>Nitrogen cycling bacteria in agricultural field soils.</title>
        <authorList>
            <person name="Jang J."/>
        </authorList>
    </citation>
    <scope>NUCLEOTIDE SEQUENCE</scope>
    <source>
        <strain evidence="3">PS3-36</strain>
    </source>
</reference>
<feature type="transmembrane region" description="Helical" evidence="1">
    <location>
        <begin position="73"/>
        <end position="90"/>
    </location>
</feature>
<dbReference type="PANTHER" id="PTHR36834:SF1">
    <property type="entry name" value="INTEGRAL MEMBRANE PROTEIN"/>
    <property type="match status" value="1"/>
</dbReference>
<evidence type="ECO:0000256" key="1">
    <source>
        <dbReference type="SAM" id="Phobius"/>
    </source>
</evidence>
<proteinExistence type="predicted"/>
<keyword evidence="1" id="KW-0472">Membrane</keyword>
<comment type="caution">
    <text evidence="3">The sequence shown here is derived from an EMBL/GenBank/DDBJ whole genome shotgun (WGS) entry which is preliminary data.</text>
</comment>
<feature type="transmembrane region" description="Helical" evidence="1">
    <location>
        <begin position="38"/>
        <end position="61"/>
    </location>
</feature>
<keyword evidence="4" id="KW-1185">Reference proteome</keyword>
<organism evidence="3 4">
    <name type="scientific">Bacillus salipaludis</name>
    <dbReference type="NCBI Taxonomy" id="2547811"/>
    <lineage>
        <taxon>Bacteria</taxon>
        <taxon>Bacillati</taxon>
        <taxon>Bacillota</taxon>
        <taxon>Bacilli</taxon>
        <taxon>Bacillales</taxon>
        <taxon>Bacillaceae</taxon>
        <taxon>Bacillus</taxon>
    </lineage>
</organism>
<keyword evidence="1" id="KW-1133">Transmembrane helix</keyword>
<feature type="domain" description="VanZ-like" evidence="2">
    <location>
        <begin position="6"/>
        <end position="115"/>
    </location>
</feature>
<protein>
    <submittedName>
        <fullName evidence="3">VanZ family protein</fullName>
    </submittedName>
</protein>
<dbReference type="RefSeq" id="WP_235824817.1">
    <property type="nucleotide sequence ID" value="NZ_JAVGVR010000001.1"/>
</dbReference>
<sequence>MFIAGSFLFRPSNQEYQTYNLVPFKTISSYLSGEVSFLIAFYNLAANVLLFVPFGIFTMIIARKSPVNNIKRFGLPIIMITMIEVLQFLTKRGSLDVDDLILNVFGVYAGYGLSRSIKKVLQID</sequence>
<name>A0AA90TDT3_9BACI</name>